<gene>
    <name evidence="3" type="ORF">GE061_015048</name>
</gene>
<name>A0A8S9XJX3_APOLU</name>
<protein>
    <recommendedName>
        <fullName evidence="5">Secreted protein</fullName>
    </recommendedName>
</protein>
<comment type="caution">
    <text evidence="3">The sequence shown here is derived from an EMBL/GenBank/DDBJ whole genome shotgun (WGS) entry which is preliminary data.</text>
</comment>
<accession>A0A8S9XJX3</accession>
<feature type="chain" id="PRO_5035755925" description="Secreted protein" evidence="2">
    <location>
        <begin position="18"/>
        <end position="84"/>
    </location>
</feature>
<reference evidence="3" key="1">
    <citation type="journal article" date="2021" name="Mol. Ecol. Resour.">
        <title>Apolygus lucorum genome provides insights into omnivorousness and mesophyll feeding.</title>
        <authorList>
            <person name="Liu Y."/>
            <person name="Liu H."/>
            <person name="Wang H."/>
            <person name="Huang T."/>
            <person name="Liu B."/>
            <person name="Yang B."/>
            <person name="Yin L."/>
            <person name="Li B."/>
            <person name="Zhang Y."/>
            <person name="Zhang S."/>
            <person name="Jiang F."/>
            <person name="Zhang X."/>
            <person name="Ren Y."/>
            <person name="Wang B."/>
            <person name="Wang S."/>
            <person name="Lu Y."/>
            <person name="Wu K."/>
            <person name="Fan W."/>
            <person name="Wang G."/>
        </authorList>
    </citation>
    <scope>NUCLEOTIDE SEQUENCE</scope>
    <source>
        <strain evidence="3">12Hb</strain>
    </source>
</reference>
<evidence type="ECO:0008006" key="5">
    <source>
        <dbReference type="Google" id="ProtNLM"/>
    </source>
</evidence>
<sequence length="84" mass="9237">MQWALVLIALVARSVVARRASGIPLGAEETHRRPVKRADSSPSEWSNSVCPRRACFGQEQKILVLLAQVTSDSSSFSLTVLRFP</sequence>
<evidence type="ECO:0000313" key="3">
    <source>
        <dbReference type="EMBL" id="KAF6209302.1"/>
    </source>
</evidence>
<feature type="region of interest" description="Disordered" evidence="1">
    <location>
        <begin position="28"/>
        <end position="48"/>
    </location>
</feature>
<evidence type="ECO:0000313" key="4">
    <source>
        <dbReference type="Proteomes" id="UP000466442"/>
    </source>
</evidence>
<proteinExistence type="predicted"/>
<dbReference type="AlphaFoldDB" id="A0A8S9XJX3"/>
<keyword evidence="4" id="KW-1185">Reference proteome</keyword>
<evidence type="ECO:0000256" key="2">
    <source>
        <dbReference type="SAM" id="SignalP"/>
    </source>
</evidence>
<keyword evidence="2" id="KW-0732">Signal</keyword>
<dbReference type="EMBL" id="WIXP02000006">
    <property type="protein sequence ID" value="KAF6209302.1"/>
    <property type="molecule type" value="Genomic_DNA"/>
</dbReference>
<dbReference type="Proteomes" id="UP000466442">
    <property type="component" value="Unassembled WGS sequence"/>
</dbReference>
<feature type="signal peptide" evidence="2">
    <location>
        <begin position="1"/>
        <end position="17"/>
    </location>
</feature>
<evidence type="ECO:0000256" key="1">
    <source>
        <dbReference type="SAM" id="MobiDB-lite"/>
    </source>
</evidence>
<organism evidence="3 4">
    <name type="scientific">Apolygus lucorum</name>
    <name type="common">Small green plant bug</name>
    <name type="synonym">Lygocoris lucorum</name>
    <dbReference type="NCBI Taxonomy" id="248454"/>
    <lineage>
        <taxon>Eukaryota</taxon>
        <taxon>Metazoa</taxon>
        <taxon>Ecdysozoa</taxon>
        <taxon>Arthropoda</taxon>
        <taxon>Hexapoda</taxon>
        <taxon>Insecta</taxon>
        <taxon>Pterygota</taxon>
        <taxon>Neoptera</taxon>
        <taxon>Paraneoptera</taxon>
        <taxon>Hemiptera</taxon>
        <taxon>Heteroptera</taxon>
        <taxon>Panheteroptera</taxon>
        <taxon>Cimicomorpha</taxon>
        <taxon>Miridae</taxon>
        <taxon>Mirini</taxon>
        <taxon>Apolygus</taxon>
    </lineage>
</organism>
<feature type="compositionally biased region" description="Basic and acidic residues" evidence="1">
    <location>
        <begin position="28"/>
        <end position="39"/>
    </location>
</feature>